<dbReference type="InterPro" id="IPR051241">
    <property type="entry name" value="DZIP_RILPL"/>
</dbReference>
<keyword evidence="10" id="KW-0966">Cell projection</keyword>
<dbReference type="GO" id="GO:0005737">
    <property type="term" value="C:cytoplasm"/>
    <property type="evidence" value="ECO:0007669"/>
    <property type="project" value="TreeGrafter"/>
</dbReference>
<dbReference type="InterPro" id="IPR058883">
    <property type="entry name" value="DZIP1_dom"/>
</dbReference>
<keyword evidence="9" id="KW-0206">Cytoskeleton</keyword>
<feature type="region of interest" description="Disordered" evidence="13">
    <location>
        <begin position="244"/>
        <end position="263"/>
    </location>
</feature>
<keyword evidence="4" id="KW-0963">Cytoplasm</keyword>
<feature type="compositionally biased region" description="Polar residues" evidence="13">
    <location>
        <begin position="1134"/>
        <end position="1146"/>
    </location>
</feature>
<feature type="region of interest" description="Disordered" evidence="13">
    <location>
        <begin position="126"/>
        <end position="149"/>
    </location>
</feature>
<feature type="region of interest" description="Disordered" evidence="13">
    <location>
        <begin position="723"/>
        <end position="767"/>
    </location>
</feature>
<feature type="compositionally biased region" description="Basic and acidic residues" evidence="13">
    <location>
        <begin position="130"/>
        <end position="149"/>
    </location>
</feature>
<dbReference type="PANTHER" id="PTHR21502">
    <property type="entry name" value="ZINC FINGER PROTEIN DZIP1"/>
    <property type="match status" value="1"/>
</dbReference>
<evidence type="ECO:0000256" key="13">
    <source>
        <dbReference type="SAM" id="MobiDB-lite"/>
    </source>
</evidence>
<feature type="compositionally biased region" description="Polar residues" evidence="13">
    <location>
        <begin position="1020"/>
        <end position="1030"/>
    </location>
</feature>
<evidence type="ECO:0000256" key="3">
    <source>
        <dbReference type="ARBA" id="ARBA00009131"/>
    </source>
</evidence>
<feature type="compositionally biased region" description="Low complexity" evidence="13">
    <location>
        <begin position="929"/>
        <end position="946"/>
    </location>
</feature>
<organism evidence="15 16">
    <name type="scientific">Dissostichus eleginoides</name>
    <name type="common">Patagonian toothfish</name>
    <name type="synonym">Dissostichus amissus</name>
    <dbReference type="NCBI Taxonomy" id="100907"/>
    <lineage>
        <taxon>Eukaryota</taxon>
        <taxon>Metazoa</taxon>
        <taxon>Chordata</taxon>
        <taxon>Craniata</taxon>
        <taxon>Vertebrata</taxon>
        <taxon>Euteleostomi</taxon>
        <taxon>Actinopterygii</taxon>
        <taxon>Neopterygii</taxon>
        <taxon>Teleostei</taxon>
        <taxon>Neoteleostei</taxon>
        <taxon>Acanthomorphata</taxon>
        <taxon>Eupercaria</taxon>
        <taxon>Perciformes</taxon>
        <taxon>Notothenioidei</taxon>
        <taxon>Nototheniidae</taxon>
        <taxon>Dissostichus</taxon>
    </lineage>
</organism>
<evidence type="ECO:0000313" key="15">
    <source>
        <dbReference type="EMBL" id="KAK1876530.1"/>
    </source>
</evidence>
<dbReference type="GO" id="GO:0060271">
    <property type="term" value="P:cilium assembly"/>
    <property type="evidence" value="ECO:0007669"/>
    <property type="project" value="UniProtKB-ARBA"/>
</dbReference>
<feature type="domain" description="C2H2-type" evidence="14">
    <location>
        <begin position="528"/>
        <end position="556"/>
    </location>
</feature>
<dbReference type="GO" id="GO:0036064">
    <property type="term" value="C:ciliary basal body"/>
    <property type="evidence" value="ECO:0007669"/>
    <property type="project" value="TreeGrafter"/>
</dbReference>
<dbReference type="AlphaFoldDB" id="A0AAD9EWI6"/>
<dbReference type="SMART" id="SM00355">
    <property type="entry name" value="ZnF_C2H2"/>
    <property type="match status" value="1"/>
</dbReference>
<dbReference type="Pfam" id="PF25977">
    <property type="entry name" value="DZIP1"/>
    <property type="match status" value="1"/>
</dbReference>
<feature type="coiled-coil region" evidence="12">
    <location>
        <begin position="464"/>
        <end position="505"/>
    </location>
</feature>
<feature type="compositionally biased region" description="Basic and acidic residues" evidence="13">
    <location>
        <begin position="732"/>
        <end position="760"/>
    </location>
</feature>
<evidence type="ECO:0000256" key="1">
    <source>
        <dbReference type="ARBA" id="ARBA00004114"/>
    </source>
</evidence>
<feature type="compositionally biased region" description="Basic and acidic residues" evidence="13">
    <location>
        <begin position="1076"/>
        <end position="1085"/>
    </location>
</feature>
<evidence type="ECO:0000256" key="4">
    <source>
        <dbReference type="ARBA" id="ARBA00022490"/>
    </source>
</evidence>
<evidence type="ECO:0000256" key="12">
    <source>
        <dbReference type="SAM" id="Coils"/>
    </source>
</evidence>
<evidence type="ECO:0000256" key="6">
    <source>
        <dbReference type="ARBA" id="ARBA00022771"/>
    </source>
</evidence>
<dbReference type="PANTHER" id="PTHR21502:SF5">
    <property type="entry name" value="CILIUM ASSEMBLY PROTEIN DZIP1"/>
    <property type="match status" value="1"/>
</dbReference>
<evidence type="ECO:0000259" key="14">
    <source>
        <dbReference type="PROSITE" id="PS50157"/>
    </source>
</evidence>
<feature type="compositionally biased region" description="Acidic residues" evidence="13">
    <location>
        <begin position="1046"/>
        <end position="1060"/>
    </location>
</feature>
<reference evidence="15" key="1">
    <citation type="submission" date="2023-04" db="EMBL/GenBank/DDBJ databases">
        <title>Chromosome-level genome of Chaenocephalus aceratus.</title>
        <authorList>
            <person name="Park H."/>
        </authorList>
    </citation>
    <scope>NUCLEOTIDE SEQUENCE</scope>
    <source>
        <strain evidence="15">DE</strain>
        <tissue evidence="15">Muscle</tissue>
    </source>
</reference>
<proteinExistence type="inferred from homology"/>
<comment type="subcellular location">
    <subcellularLocation>
        <location evidence="2">Cytoplasm</location>
        <location evidence="2">Cytoskeleton</location>
        <location evidence="2">Cilium basal body</location>
    </subcellularLocation>
    <subcellularLocation>
        <location evidence="1">Cytoplasm</location>
        <location evidence="1">Cytoskeleton</location>
        <location evidence="1">Microtubule organizing center</location>
        <location evidence="1">Centrosome</location>
        <location evidence="1">Centriole</location>
    </subcellularLocation>
</comment>
<evidence type="ECO:0000256" key="7">
    <source>
        <dbReference type="ARBA" id="ARBA00022833"/>
    </source>
</evidence>
<feature type="compositionally biased region" description="Basic and acidic residues" evidence="13">
    <location>
        <begin position="818"/>
        <end position="835"/>
    </location>
</feature>
<dbReference type="PROSITE" id="PS50157">
    <property type="entry name" value="ZINC_FINGER_C2H2_2"/>
    <property type="match status" value="1"/>
</dbReference>
<evidence type="ECO:0000313" key="16">
    <source>
        <dbReference type="Proteomes" id="UP001228049"/>
    </source>
</evidence>
<dbReference type="EMBL" id="JASDAP010000028">
    <property type="protein sequence ID" value="KAK1876530.1"/>
    <property type="molecule type" value="Genomic_DNA"/>
</dbReference>
<dbReference type="PROSITE" id="PS00028">
    <property type="entry name" value="ZINC_FINGER_C2H2_1"/>
    <property type="match status" value="1"/>
</dbReference>
<evidence type="ECO:0000256" key="8">
    <source>
        <dbReference type="ARBA" id="ARBA00023054"/>
    </source>
</evidence>
<feature type="compositionally biased region" description="Polar residues" evidence="13">
    <location>
        <begin position="947"/>
        <end position="958"/>
    </location>
</feature>
<dbReference type="Proteomes" id="UP001228049">
    <property type="component" value="Unassembled WGS sequence"/>
</dbReference>
<comment type="caution">
    <text evidence="15">The sequence shown here is derived from an EMBL/GenBank/DDBJ whole genome shotgun (WGS) entry which is preliminary data.</text>
</comment>
<keyword evidence="16" id="KW-1185">Reference proteome</keyword>
<feature type="region of interest" description="Disordered" evidence="13">
    <location>
        <begin position="1099"/>
        <end position="1166"/>
    </location>
</feature>
<dbReference type="Gene3D" id="3.30.160.60">
    <property type="entry name" value="Classic Zinc Finger"/>
    <property type="match status" value="1"/>
</dbReference>
<name>A0AAD9EWI6_DISEL</name>
<feature type="compositionally biased region" description="Low complexity" evidence="13">
    <location>
        <begin position="973"/>
        <end position="994"/>
    </location>
</feature>
<feature type="coiled-coil region" evidence="12">
    <location>
        <begin position="562"/>
        <end position="617"/>
    </location>
</feature>
<evidence type="ECO:0000256" key="9">
    <source>
        <dbReference type="ARBA" id="ARBA00023212"/>
    </source>
</evidence>
<dbReference type="Pfam" id="PF13815">
    <property type="entry name" value="Dzip-like_N"/>
    <property type="match status" value="1"/>
</dbReference>
<keyword evidence="8 12" id="KW-0175">Coiled coil</keyword>
<evidence type="ECO:0000256" key="2">
    <source>
        <dbReference type="ARBA" id="ARBA00004120"/>
    </source>
</evidence>
<feature type="region of interest" description="Disordered" evidence="13">
    <location>
        <begin position="779"/>
        <end position="853"/>
    </location>
</feature>
<keyword evidence="6 11" id="KW-0863">Zinc-finger</keyword>
<feature type="compositionally biased region" description="Acidic residues" evidence="13">
    <location>
        <begin position="1006"/>
        <end position="1019"/>
    </location>
</feature>
<dbReference type="GO" id="GO:0005814">
    <property type="term" value="C:centriole"/>
    <property type="evidence" value="ECO:0007669"/>
    <property type="project" value="UniProtKB-SubCell"/>
</dbReference>
<keyword evidence="7" id="KW-0862">Zinc</keyword>
<protein>
    <submittedName>
        <fullName evidence="15">Zinc finger protein Dzip1</fullName>
    </submittedName>
</protein>
<evidence type="ECO:0000256" key="11">
    <source>
        <dbReference type="PROSITE-ProRule" id="PRU00042"/>
    </source>
</evidence>
<feature type="region of interest" description="Disordered" evidence="13">
    <location>
        <begin position="916"/>
        <end position="1085"/>
    </location>
</feature>
<feature type="non-terminal residue" evidence="15">
    <location>
        <position position="1183"/>
    </location>
</feature>
<accession>A0AAD9EWI6</accession>
<gene>
    <name evidence="15" type="ORF">KUDE01_001853</name>
</gene>
<sequence length="1183" mass="132683">ALVILGKGPQAGPQTCSAARHHASLCGALTTALSKTLNQKGHSLHLVPDEKEACEDIGEEACDTICIFQQVPFQSKLLNEVSEAVMKQKRAHRKEPPYPRQMGKRSLWKFSGSFGSCCCSDWPGPGAQWEDERKSVRSSERGLRGDPPPRLRLSCQSQDLFAGIKISIHQDSTEAVWGLAEEMASPSSGTLTEVLSQHLRCPECESIFNFMLKKKHPKNNLGLVLEYKQQCMLSITAAVGSISSDTEGRQEGGTAITPPYNTSLQSSDQISTDLLGTLFNPDPLIPVFRLPVSPFQSPESASPFPPLSASCVKSTQHPQHHRKHNQSMMPFHDGAYYPFTGDIQGTHSSAGIPSLLNSPLSHPSVNGHSAPAPSMTPSSGASINLPFKFRPRRESVDWRRINAVDIDLVVSQLDVDALQEHISGVTFCSLDGERCQRCQSPVDPALIKLLRLAQLTVEWLLHCQEFLTLNLRAAEERLAAAARDREQLLAQQNKQEEKVKTLTTELKQRKKLIRNQQSLIPPRIISGQKCPHCDKSFLNSTFLQNHMQRRHPGEYETDLRSESEKKSLNESLRMEINSLKEQIDQQQQDLQAKIVQEKEQQSMQKELLRELERFKAEEMARMDRKIEDSRDGMRREMEFLYTRNIQALNEVNQNHTAKHEIPPSPVQLQPERDLDNYKEMQTQAIHKLEHQMKKQEKKWGSKLQEIKSLHESEKNKLLNELSRLQSSVSEQQESRQRLQQDLGRRLQDKEHTIKAQRDQIRNFSSNPPTKIVEVPVILSAPAPDPKPKRVVLEEPASAPKLDPIQELSEEEKDSSSFSEKRPVEKKSEPLPEKKQRVNISALKRNPNLKKEMRPELEQAVMEKLENLGVKPEQCGLKDKELSSILAKAHSKRESTAKGMPHYWGYREEINSTVEQRVARQRRGSDPAAVSQPRTRQPVQVVQIRPRSSSLPSRDTQVMSKPAVKQPKTPQPAPRTKTTTQPKTSTPNTKSTLKTFASKTPPFSSDAESEGEDTDMEEEPTSFSSNPPQTRGSGGGVTKTTVAKIESDEEDEWSDVSELQEIDPKRLQSFKDQNGNVEKRNVGKENKINDLARKMEKQFAERSLKKPAGGVSILPERKDEVQELTSAAPTRKSLDSPSTSVWGTSTGKAPKSGLTEAGTGSTLKSSLCSLSDISDSEDFSNKYK</sequence>
<dbReference type="InterPro" id="IPR013087">
    <property type="entry name" value="Znf_C2H2_type"/>
</dbReference>
<dbReference type="InterPro" id="IPR032714">
    <property type="entry name" value="DZIP1_N"/>
</dbReference>
<evidence type="ECO:0000256" key="5">
    <source>
        <dbReference type="ARBA" id="ARBA00022723"/>
    </source>
</evidence>
<dbReference type="GO" id="GO:0008270">
    <property type="term" value="F:zinc ion binding"/>
    <property type="evidence" value="ECO:0007669"/>
    <property type="project" value="UniProtKB-KW"/>
</dbReference>
<comment type="similarity">
    <text evidence="3">Belongs to the DZIP C2H2-type zinc-finger protein family.</text>
</comment>
<evidence type="ECO:0000256" key="10">
    <source>
        <dbReference type="ARBA" id="ARBA00023273"/>
    </source>
</evidence>
<keyword evidence="5" id="KW-0479">Metal-binding</keyword>